<keyword evidence="4 5" id="KW-0472">Membrane</keyword>
<dbReference type="GO" id="GO:0005886">
    <property type="term" value="C:plasma membrane"/>
    <property type="evidence" value="ECO:0007669"/>
    <property type="project" value="TreeGrafter"/>
</dbReference>
<dbReference type="AlphaFoldDB" id="A0A1J5TNW5"/>
<evidence type="ECO:0000256" key="4">
    <source>
        <dbReference type="ARBA" id="ARBA00023136"/>
    </source>
</evidence>
<dbReference type="InterPro" id="IPR044880">
    <property type="entry name" value="NCX_ion-bd_dom_sf"/>
</dbReference>
<keyword evidence="3 5" id="KW-1133">Transmembrane helix</keyword>
<dbReference type="GO" id="GO:0006874">
    <property type="term" value="P:intracellular calcium ion homeostasis"/>
    <property type="evidence" value="ECO:0007669"/>
    <property type="project" value="TreeGrafter"/>
</dbReference>
<reference evidence="7 8" key="1">
    <citation type="submission" date="2016-08" db="EMBL/GenBank/DDBJ databases">
        <title>New Insights into Marine Group III Euryarchaeota, from dark to light.</title>
        <authorList>
            <person name="Haro-Moreno J.M."/>
            <person name="Rodriguez-Valera F."/>
            <person name="Lopez-Garcia P."/>
            <person name="Moreira D."/>
            <person name="Martin-Cuadrado A.B."/>
        </authorList>
    </citation>
    <scope>NUCLEOTIDE SEQUENCE [LARGE SCALE GENOMIC DNA]</scope>
    <source>
        <strain evidence="7">CG-Bathy1</strain>
    </source>
</reference>
<dbReference type="GO" id="GO:0008273">
    <property type="term" value="F:calcium, potassium:sodium antiporter activity"/>
    <property type="evidence" value="ECO:0007669"/>
    <property type="project" value="TreeGrafter"/>
</dbReference>
<evidence type="ECO:0000256" key="3">
    <source>
        <dbReference type="ARBA" id="ARBA00022989"/>
    </source>
</evidence>
<dbReference type="Pfam" id="PF01699">
    <property type="entry name" value="Na_Ca_ex"/>
    <property type="match status" value="2"/>
</dbReference>
<protein>
    <recommendedName>
        <fullName evidence="6">Sodium/calcium exchanger membrane region domain-containing protein</fullName>
    </recommendedName>
</protein>
<dbReference type="Proteomes" id="UP000183815">
    <property type="component" value="Unassembled WGS sequence"/>
</dbReference>
<comment type="subcellular location">
    <subcellularLocation>
        <location evidence="1">Membrane</location>
        <topology evidence="1">Multi-pass membrane protein</topology>
    </subcellularLocation>
</comment>
<dbReference type="PANTHER" id="PTHR10846">
    <property type="entry name" value="SODIUM/POTASSIUM/CALCIUM EXCHANGER"/>
    <property type="match status" value="1"/>
</dbReference>
<feature type="transmembrane region" description="Helical" evidence="5">
    <location>
        <begin position="37"/>
        <end position="64"/>
    </location>
</feature>
<evidence type="ECO:0000313" key="8">
    <source>
        <dbReference type="Proteomes" id="UP000183815"/>
    </source>
</evidence>
<dbReference type="NCBIfam" id="TIGR00367">
    <property type="entry name" value="calcium/sodium antiporter"/>
    <property type="match status" value="1"/>
</dbReference>
<comment type="caution">
    <text evidence="7">The sequence shown here is derived from an EMBL/GenBank/DDBJ whole genome shotgun (WGS) entry which is preliminary data.</text>
</comment>
<gene>
    <name evidence="7" type="ORF">BEU04_03705</name>
</gene>
<organism evidence="7 8">
    <name type="scientific">Marine Group III euryarchaeote CG-Bathy1</name>
    <dbReference type="NCBI Taxonomy" id="1889001"/>
    <lineage>
        <taxon>Archaea</taxon>
        <taxon>Methanobacteriati</taxon>
        <taxon>Thermoplasmatota</taxon>
        <taxon>Thermoplasmata</taxon>
        <taxon>Candidatus Thermoprofundales</taxon>
    </lineage>
</organism>
<feature type="transmembrane region" description="Helical" evidence="5">
    <location>
        <begin position="199"/>
        <end position="220"/>
    </location>
</feature>
<evidence type="ECO:0000256" key="2">
    <source>
        <dbReference type="ARBA" id="ARBA00022692"/>
    </source>
</evidence>
<feature type="transmembrane region" description="Helical" evidence="5">
    <location>
        <begin position="131"/>
        <end position="148"/>
    </location>
</feature>
<evidence type="ECO:0000313" key="7">
    <source>
        <dbReference type="EMBL" id="OIR13678.1"/>
    </source>
</evidence>
<dbReference type="PANTHER" id="PTHR10846:SF8">
    <property type="entry name" value="INNER MEMBRANE PROTEIN YRBG"/>
    <property type="match status" value="1"/>
</dbReference>
<keyword evidence="2 5" id="KW-0812">Transmembrane</keyword>
<feature type="transmembrane region" description="Helical" evidence="5">
    <location>
        <begin position="169"/>
        <end position="187"/>
    </location>
</feature>
<dbReference type="Gene3D" id="1.20.1420.30">
    <property type="entry name" value="NCX, central ion-binding region"/>
    <property type="match status" value="2"/>
</dbReference>
<dbReference type="EMBL" id="MIYU01000022">
    <property type="protein sequence ID" value="OIR13678.1"/>
    <property type="molecule type" value="Genomic_DNA"/>
</dbReference>
<evidence type="ECO:0000256" key="1">
    <source>
        <dbReference type="ARBA" id="ARBA00004141"/>
    </source>
</evidence>
<dbReference type="InterPro" id="IPR004481">
    <property type="entry name" value="K/Na/Ca-exchanger"/>
</dbReference>
<feature type="transmembrane region" description="Helical" evidence="5">
    <location>
        <begin position="232"/>
        <end position="255"/>
    </location>
</feature>
<name>A0A1J5TNW5_9ARCH</name>
<feature type="domain" description="Sodium/calcium exchanger membrane region" evidence="6">
    <location>
        <begin position="170"/>
        <end position="307"/>
    </location>
</feature>
<feature type="transmembrane region" description="Helical" evidence="5">
    <location>
        <begin position="6"/>
        <end position="25"/>
    </location>
</feature>
<dbReference type="GO" id="GO:0005262">
    <property type="term" value="F:calcium channel activity"/>
    <property type="evidence" value="ECO:0007669"/>
    <property type="project" value="TreeGrafter"/>
</dbReference>
<accession>A0A1J5TNW5</accession>
<feature type="domain" description="Sodium/calcium exchanger membrane region" evidence="6">
    <location>
        <begin position="7"/>
        <end position="149"/>
    </location>
</feature>
<feature type="transmembrane region" description="Helical" evidence="5">
    <location>
        <begin position="290"/>
        <end position="309"/>
    </location>
</feature>
<evidence type="ECO:0000256" key="5">
    <source>
        <dbReference type="SAM" id="Phobius"/>
    </source>
</evidence>
<sequence>MDLLLSSVLLIIGVFMLSKGADVFIENASKIAQQRGVSPHVIGVTLVAFATSLPEAIVSLFAAYQNYNDLALGNIVGSNMSNIGFVLPISIFLCIYIHKKPISTSKSMFSDGLVMLGVAFLLYGVSYDGLVSKFEGILFLVLYFVYILSLLRRPSSETNVELSSSKSPLVFGFLGLIVMLVGAQSTVEGAIGIAEWAKVPPLLVGLSVVAIGTSLPELAGSWAAVKRGEHEIAVGNIIGSNIANILLVLAVVAIVKPIEVETSILDQTLPLLLVTTIITVILIRNKLGALTSSILSILFLYFLYTSVYLSL</sequence>
<feature type="transmembrane region" description="Helical" evidence="5">
    <location>
        <begin position="76"/>
        <end position="96"/>
    </location>
</feature>
<evidence type="ECO:0000259" key="6">
    <source>
        <dbReference type="Pfam" id="PF01699"/>
    </source>
</evidence>
<proteinExistence type="predicted"/>
<dbReference type="InterPro" id="IPR004837">
    <property type="entry name" value="NaCa_Exmemb"/>
</dbReference>
<feature type="transmembrane region" description="Helical" evidence="5">
    <location>
        <begin position="267"/>
        <end position="283"/>
    </location>
</feature>